<dbReference type="PANTHER" id="PTHR35043:SF7">
    <property type="entry name" value="TRANSCRIPTION FACTOR DOMAIN-CONTAINING PROTEIN"/>
    <property type="match status" value="1"/>
</dbReference>
<feature type="transmembrane region" description="Helical" evidence="1">
    <location>
        <begin position="345"/>
        <end position="364"/>
    </location>
</feature>
<comment type="caution">
    <text evidence="2">The sequence shown here is derived from an EMBL/GenBank/DDBJ whole genome shotgun (WGS) entry which is preliminary data.</text>
</comment>
<feature type="transmembrane region" description="Helical" evidence="1">
    <location>
        <begin position="308"/>
        <end position="333"/>
    </location>
</feature>
<keyword evidence="1" id="KW-1133">Transmembrane helix</keyword>
<dbReference type="AlphaFoldDB" id="A0A8H4VHC5"/>
<reference evidence="2 3" key="1">
    <citation type="submission" date="2019-12" db="EMBL/GenBank/DDBJ databases">
        <authorList>
            <person name="Floudas D."/>
            <person name="Bentzer J."/>
            <person name="Ahren D."/>
            <person name="Johansson T."/>
            <person name="Persson P."/>
            <person name="Tunlid A."/>
        </authorList>
    </citation>
    <scope>NUCLEOTIDE SEQUENCE [LARGE SCALE GENOMIC DNA]</scope>
    <source>
        <strain evidence="2 3">CBS 102.39</strain>
    </source>
</reference>
<evidence type="ECO:0000313" key="2">
    <source>
        <dbReference type="EMBL" id="KAF4609596.1"/>
    </source>
</evidence>
<keyword evidence="1" id="KW-0812">Transmembrane</keyword>
<keyword evidence="3" id="KW-1185">Reference proteome</keyword>
<keyword evidence="1" id="KW-0472">Membrane</keyword>
<gene>
    <name evidence="2" type="ORF">D9613_012277</name>
</gene>
<evidence type="ECO:0000313" key="3">
    <source>
        <dbReference type="Proteomes" id="UP000521872"/>
    </source>
</evidence>
<protein>
    <submittedName>
        <fullName evidence="2">Uncharacterized protein</fullName>
    </submittedName>
</protein>
<organism evidence="2 3">
    <name type="scientific">Agrocybe pediades</name>
    <dbReference type="NCBI Taxonomy" id="84607"/>
    <lineage>
        <taxon>Eukaryota</taxon>
        <taxon>Fungi</taxon>
        <taxon>Dikarya</taxon>
        <taxon>Basidiomycota</taxon>
        <taxon>Agaricomycotina</taxon>
        <taxon>Agaricomycetes</taxon>
        <taxon>Agaricomycetidae</taxon>
        <taxon>Agaricales</taxon>
        <taxon>Agaricineae</taxon>
        <taxon>Strophariaceae</taxon>
        <taxon>Agrocybe</taxon>
    </lineage>
</organism>
<feature type="transmembrane region" description="Helical" evidence="1">
    <location>
        <begin position="274"/>
        <end position="296"/>
    </location>
</feature>
<proteinExistence type="predicted"/>
<dbReference type="PANTHER" id="PTHR35043">
    <property type="entry name" value="TRANSCRIPTION FACTOR DOMAIN-CONTAINING PROTEIN"/>
    <property type="match status" value="1"/>
</dbReference>
<accession>A0A8H4VHC5</accession>
<name>A0A8H4VHC5_9AGAR</name>
<sequence length="403" mass="45628">MAWSIVAPEFIIMWAMRQWRGARMIAKRYKDRGWTTTHGHYLQMGGFILHDAKTNQPSHVLSYKEFDQLLGEGRINMPEISESDIQDRSKADGLSKAFVLIQTTWFIVQCITRRAQGLATTEFELITVSFAALNGVMYYLWWHKPLDVQSTVAVYLLDRPKLERAHTLPESTFKERDVRLSLPAEDAKETPGAPEDVQADLTSQRPNIASRIKYFLLFLLFRGPVLLISSIYRRLREMSIYAEEPCITTETHLPAFYAIPDISEAQSGWPEANMVAAAAAFGVLFGGIHCIGWSFIFPSLSEQKLWRVCSALITAIPVVVLLMHPLMVVLDYMQETLGVEEDSKIYEAVVLVFGVPVLLLLLPLPPAYVIARLALLVEATISLRDIPPEAYMQVDWTSFLPHV</sequence>
<dbReference type="Proteomes" id="UP000521872">
    <property type="component" value="Unassembled WGS sequence"/>
</dbReference>
<evidence type="ECO:0000256" key="1">
    <source>
        <dbReference type="SAM" id="Phobius"/>
    </source>
</evidence>
<dbReference type="EMBL" id="JAACJL010000061">
    <property type="protein sequence ID" value="KAF4609596.1"/>
    <property type="molecule type" value="Genomic_DNA"/>
</dbReference>
<feature type="transmembrane region" description="Helical" evidence="1">
    <location>
        <begin position="214"/>
        <end position="232"/>
    </location>
</feature>